<evidence type="ECO:0000256" key="1">
    <source>
        <dbReference type="SAM" id="Phobius"/>
    </source>
</evidence>
<evidence type="ECO:0008006" key="4">
    <source>
        <dbReference type="Google" id="ProtNLM"/>
    </source>
</evidence>
<keyword evidence="1" id="KW-0812">Transmembrane</keyword>
<dbReference type="AlphaFoldDB" id="A0A9X2DSK5"/>
<feature type="transmembrane region" description="Helical" evidence="1">
    <location>
        <begin position="33"/>
        <end position="56"/>
    </location>
</feature>
<feature type="transmembrane region" description="Helical" evidence="1">
    <location>
        <begin position="7"/>
        <end position="27"/>
    </location>
</feature>
<feature type="transmembrane region" description="Helical" evidence="1">
    <location>
        <begin position="76"/>
        <end position="98"/>
    </location>
</feature>
<evidence type="ECO:0000313" key="2">
    <source>
        <dbReference type="EMBL" id="MCM3714493.1"/>
    </source>
</evidence>
<name>A0A9X2DSK5_9BACI</name>
<dbReference type="EMBL" id="JAMBOL010000007">
    <property type="protein sequence ID" value="MCM3714493.1"/>
    <property type="molecule type" value="Genomic_DNA"/>
</dbReference>
<comment type="caution">
    <text evidence="2">The sequence shown here is derived from an EMBL/GenBank/DDBJ whole genome shotgun (WGS) entry which is preliminary data.</text>
</comment>
<sequence length="128" mass="14844">MASQKTFFIIGVLLSFIFVVRLFFFFMTDNQEAIVYAVELLNWGSIAVMAFCYSYLFPQFKEKDERAQTIRQKGIYYAMFVMIISLIIIMLLIQYSILSLTTLAVVRILISLVLITISLSWVILAKKM</sequence>
<organism evidence="2 3">
    <name type="scientific">Halalkalibacter oceani</name>
    <dbReference type="NCBI Taxonomy" id="1653776"/>
    <lineage>
        <taxon>Bacteria</taxon>
        <taxon>Bacillati</taxon>
        <taxon>Bacillota</taxon>
        <taxon>Bacilli</taxon>
        <taxon>Bacillales</taxon>
        <taxon>Bacillaceae</taxon>
        <taxon>Halalkalibacter</taxon>
    </lineage>
</organism>
<accession>A0A9X2DSK5</accession>
<evidence type="ECO:0000313" key="3">
    <source>
        <dbReference type="Proteomes" id="UP001139179"/>
    </source>
</evidence>
<gene>
    <name evidence="2" type="ORF">M3202_10375</name>
</gene>
<keyword evidence="1" id="KW-1133">Transmembrane helix</keyword>
<dbReference type="RefSeq" id="WP_251223266.1">
    <property type="nucleotide sequence ID" value="NZ_JAMBOL010000007.1"/>
</dbReference>
<keyword evidence="1" id="KW-0472">Membrane</keyword>
<keyword evidence="3" id="KW-1185">Reference proteome</keyword>
<protein>
    <recommendedName>
        <fullName evidence="4">Permease</fullName>
    </recommendedName>
</protein>
<dbReference type="Proteomes" id="UP001139179">
    <property type="component" value="Unassembled WGS sequence"/>
</dbReference>
<proteinExistence type="predicted"/>
<reference evidence="2" key="1">
    <citation type="submission" date="2022-05" db="EMBL/GenBank/DDBJ databases">
        <title>Comparative Genomics of Spacecraft Associated Microbes.</title>
        <authorList>
            <person name="Tran M.T."/>
            <person name="Wright A."/>
            <person name="Seuylemezian A."/>
            <person name="Eisen J."/>
            <person name="Coil D."/>
        </authorList>
    </citation>
    <scope>NUCLEOTIDE SEQUENCE</scope>
    <source>
        <strain evidence="2">214.1.1</strain>
    </source>
</reference>
<feature type="transmembrane region" description="Helical" evidence="1">
    <location>
        <begin position="104"/>
        <end position="124"/>
    </location>
</feature>